<proteinExistence type="inferred from homology"/>
<organism evidence="6 7">
    <name type="scientific">Metamycoplasma hominis</name>
    <name type="common">Mycoplasma hominis</name>
    <dbReference type="NCBI Taxonomy" id="2098"/>
    <lineage>
        <taxon>Bacteria</taxon>
        <taxon>Bacillati</taxon>
        <taxon>Mycoplasmatota</taxon>
        <taxon>Mycoplasmoidales</taxon>
        <taxon>Metamycoplasmataceae</taxon>
        <taxon>Metamycoplasma</taxon>
    </lineage>
</organism>
<name>A0A454CAH8_METHO</name>
<evidence type="ECO:0000313" key="6">
    <source>
        <dbReference type="EMBL" id="AYN65705.1"/>
    </source>
</evidence>
<dbReference type="GO" id="GO:0015035">
    <property type="term" value="F:protein-disulfide reductase activity"/>
    <property type="evidence" value="ECO:0007669"/>
    <property type="project" value="InterPro"/>
</dbReference>
<evidence type="ECO:0000256" key="2">
    <source>
        <dbReference type="ARBA" id="ARBA00038353"/>
    </source>
</evidence>
<dbReference type="PROSITE" id="PS51352">
    <property type="entry name" value="THIOREDOXIN_2"/>
    <property type="match status" value="1"/>
</dbReference>
<dbReference type="RefSeq" id="WP_036438837.1">
    <property type="nucleotide sequence ID" value="NZ_CP033021.1"/>
</dbReference>
<evidence type="ECO:0000256" key="4">
    <source>
        <dbReference type="PIRSR" id="PIRSR000077-4"/>
    </source>
</evidence>
<reference evidence="6 7" key="1">
    <citation type="submission" date="2014-08" db="EMBL/GenBank/DDBJ databases">
        <authorList>
            <person name="Kuleshov K."/>
            <person name="Dedkov V."/>
            <person name="Markelov M."/>
            <person name="Pimkina E."/>
        </authorList>
    </citation>
    <scope>NUCLEOTIDE SEQUENCE [LARGE SCALE GENOMIC DNA]</scope>
    <source>
        <strain evidence="7">TOA</strain>
    </source>
</reference>
<keyword evidence="1 4" id="KW-1015">Disulfide bond</keyword>
<dbReference type="Gene3D" id="3.40.30.10">
    <property type="entry name" value="Glutaredoxin"/>
    <property type="match status" value="1"/>
</dbReference>
<dbReference type="InterPro" id="IPR036249">
    <property type="entry name" value="Thioredoxin-like_sf"/>
</dbReference>
<dbReference type="InterPro" id="IPR013766">
    <property type="entry name" value="Thioredoxin_domain"/>
</dbReference>
<dbReference type="AlphaFoldDB" id="A0A454CAH8"/>
<dbReference type="OrthoDB" id="9790390at2"/>
<feature type="disulfide bond" description="Redox-active" evidence="4">
    <location>
        <begin position="30"/>
        <end position="33"/>
    </location>
</feature>
<keyword evidence="4" id="KW-0676">Redox-active center</keyword>
<accession>A0A454CAH8</accession>
<dbReference type="InterPro" id="IPR005746">
    <property type="entry name" value="Thioredoxin"/>
</dbReference>
<dbReference type="PANTHER" id="PTHR10438:SF468">
    <property type="entry name" value="THIOREDOXIN-1-RELATED"/>
    <property type="match status" value="1"/>
</dbReference>
<dbReference type="Pfam" id="PF00085">
    <property type="entry name" value="Thioredoxin"/>
    <property type="match status" value="1"/>
</dbReference>
<evidence type="ECO:0000256" key="3">
    <source>
        <dbReference type="PIRNR" id="PIRNR000077"/>
    </source>
</evidence>
<sequence length="102" mass="11766">MYKTIESVEEFKKNEYLEGKSIVAFRAVWCGPCQMIGPELEKLAEENSDVNVFDLDVDKFIDLAREMNVSHIPSLFYYRDGKLVSQSVGYLPVEEILKNLNK</sequence>
<comment type="similarity">
    <text evidence="2">Belongs to the thioredoxin family. Plant H-type subfamily.</text>
</comment>
<evidence type="ECO:0000259" key="5">
    <source>
        <dbReference type="PROSITE" id="PS51352"/>
    </source>
</evidence>
<dbReference type="Proteomes" id="UP000029712">
    <property type="component" value="Chromosome"/>
</dbReference>
<dbReference type="EMBL" id="CP033021">
    <property type="protein sequence ID" value="AYN65705.1"/>
    <property type="molecule type" value="Genomic_DNA"/>
</dbReference>
<feature type="domain" description="Thioredoxin" evidence="5">
    <location>
        <begin position="1"/>
        <end position="102"/>
    </location>
</feature>
<evidence type="ECO:0000313" key="7">
    <source>
        <dbReference type="Proteomes" id="UP000029712"/>
    </source>
</evidence>
<dbReference type="PANTHER" id="PTHR10438">
    <property type="entry name" value="THIOREDOXIN"/>
    <property type="match status" value="1"/>
</dbReference>
<dbReference type="PIRSF" id="PIRSF000077">
    <property type="entry name" value="Thioredoxin"/>
    <property type="match status" value="1"/>
</dbReference>
<reference evidence="6 7" key="2">
    <citation type="submission" date="2018-10" db="EMBL/GenBank/DDBJ databases">
        <title>Detection and isolation of Mycoplasma hominis as a predominant microorganism from pelvic cavity of patient with salpingitis and tubo-ovarian abscess.</title>
        <authorList>
            <person name="Guschin A.E."/>
            <person name="Khayrullina G.A."/>
            <person name="Rakovskaya I.V."/>
            <person name="Shelenkov A.A."/>
            <person name="Shagin D.A."/>
        </authorList>
    </citation>
    <scope>NUCLEOTIDE SEQUENCE [LARGE SCALE GENOMIC DNA]</scope>
    <source>
        <strain evidence="7">TOA</strain>
    </source>
</reference>
<dbReference type="InterPro" id="IPR050620">
    <property type="entry name" value="Thioredoxin_H-type-like"/>
</dbReference>
<dbReference type="CDD" id="cd02947">
    <property type="entry name" value="TRX_family"/>
    <property type="match status" value="1"/>
</dbReference>
<dbReference type="SUPFAM" id="SSF52833">
    <property type="entry name" value="Thioredoxin-like"/>
    <property type="match status" value="1"/>
</dbReference>
<evidence type="ECO:0000256" key="1">
    <source>
        <dbReference type="ARBA" id="ARBA00023157"/>
    </source>
</evidence>
<protein>
    <recommendedName>
        <fullName evidence="3">Thioredoxin</fullName>
    </recommendedName>
</protein>
<gene>
    <name evidence="6" type="ORF">KN71_002620</name>
</gene>